<reference evidence="5 6" key="1">
    <citation type="submission" date="2020-08" db="EMBL/GenBank/DDBJ databases">
        <title>A Genomic Blueprint of the Chicken Gut Microbiome.</title>
        <authorList>
            <person name="Gilroy R."/>
            <person name="Ravi A."/>
            <person name="Getino M."/>
            <person name="Pursley I."/>
            <person name="Horton D.L."/>
            <person name="Alikhan N.-F."/>
            <person name="Baker D."/>
            <person name="Gharbi K."/>
            <person name="Hall N."/>
            <person name="Watson M."/>
            <person name="Adriaenssens E.M."/>
            <person name="Foster-Nyarko E."/>
            <person name="Jarju S."/>
            <person name="Secka A."/>
            <person name="Antonio M."/>
            <person name="Oren A."/>
            <person name="Chaudhuri R."/>
            <person name="La Ragione R.M."/>
            <person name="Hildebrand F."/>
            <person name="Pallen M.J."/>
        </authorList>
    </citation>
    <scope>NUCLEOTIDE SEQUENCE [LARGE SCALE GENOMIC DNA]</scope>
    <source>
        <strain evidence="5 6">Sa2CVA6</strain>
    </source>
</reference>
<dbReference type="RefSeq" id="WP_191723249.1">
    <property type="nucleotide sequence ID" value="NZ_JACSQK010000004.1"/>
</dbReference>
<dbReference type="PROSITE" id="PS00455">
    <property type="entry name" value="AMP_BINDING"/>
    <property type="match status" value="1"/>
</dbReference>
<evidence type="ECO:0000256" key="2">
    <source>
        <dbReference type="ARBA" id="ARBA00022598"/>
    </source>
</evidence>
<evidence type="ECO:0000256" key="1">
    <source>
        <dbReference type="ARBA" id="ARBA00006432"/>
    </source>
</evidence>
<keyword evidence="6" id="KW-1185">Reference proteome</keyword>
<comment type="similarity">
    <text evidence="1">Belongs to the ATP-dependent AMP-binding enzyme family.</text>
</comment>
<dbReference type="Proteomes" id="UP000634919">
    <property type="component" value="Unassembled WGS sequence"/>
</dbReference>
<accession>A0ABR8SBK5</accession>
<dbReference type="Gene3D" id="3.40.50.12780">
    <property type="entry name" value="N-terminal domain of ligase-like"/>
    <property type="match status" value="1"/>
</dbReference>
<evidence type="ECO:0000313" key="5">
    <source>
        <dbReference type="EMBL" id="MBD7960867.1"/>
    </source>
</evidence>
<dbReference type="Gene3D" id="3.30.300.30">
    <property type="match status" value="1"/>
</dbReference>
<feature type="domain" description="AMP-dependent synthetase/ligase" evidence="3">
    <location>
        <begin position="7"/>
        <end position="368"/>
    </location>
</feature>
<dbReference type="InterPro" id="IPR045851">
    <property type="entry name" value="AMP-bd_C_sf"/>
</dbReference>
<keyword evidence="2 5" id="KW-0436">Ligase</keyword>
<name>A0ABR8SBK5_9BURK</name>
<dbReference type="InterPro" id="IPR025110">
    <property type="entry name" value="AMP-bd_C"/>
</dbReference>
<sequence>MTPFDFFQSAVLRYPDAEAAVVLSGNCEVLERASFKELERKVLSFAAALQDLTGQQRPRVVLVCHNGMAMLTAILATYLCRGVLIPLTPNNPEAELREQIGVAKADVIVIDDTVQSLSSGHSVPVVQIGAAQEGVDSFEALLTRFADALPQVPEAQGEDIIALKFTGGSSGRPKAVLQSVRCLNTMISSIQQVYAFSATDRFLLNPPMTHGAGAFVLPVLASGGALVIMDGVRAEPLLDAMSAQEVTGIWVPPTLMYQMLDAQQVKPRAVPRLRNLLYGGAGSTMERLLQARTLLGPVIGVTYGLTEAPVIIAGMPGSDSAHDVNLGSAGRCGPLTRLGIMGQGGMLCAPNELGEVVARGDLLMSGYLDMPKETAQVMSHGWLKTGDVGYLDERGYLYIKGRSKDVIISGGFNIYPSDVEEALARHDDVAESVVFGIPDAHWGERVEAVVELKRGRSIAPEALRLHIREKLGAVRTPKAIHLISDLPRNSLGKVQKRQLRDELVSKFGKT</sequence>
<dbReference type="GO" id="GO:0016874">
    <property type="term" value="F:ligase activity"/>
    <property type="evidence" value="ECO:0007669"/>
    <property type="project" value="UniProtKB-KW"/>
</dbReference>
<dbReference type="PANTHER" id="PTHR43201">
    <property type="entry name" value="ACYL-COA SYNTHETASE"/>
    <property type="match status" value="1"/>
</dbReference>
<dbReference type="InterPro" id="IPR042099">
    <property type="entry name" value="ANL_N_sf"/>
</dbReference>
<organism evidence="5 6">
    <name type="scientific">Comamonas avium</name>
    <dbReference type="NCBI Taxonomy" id="2762231"/>
    <lineage>
        <taxon>Bacteria</taxon>
        <taxon>Pseudomonadati</taxon>
        <taxon>Pseudomonadota</taxon>
        <taxon>Betaproteobacteria</taxon>
        <taxon>Burkholderiales</taxon>
        <taxon>Comamonadaceae</taxon>
        <taxon>Comamonas</taxon>
    </lineage>
</organism>
<evidence type="ECO:0000259" key="3">
    <source>
        <dbReference type="Pfam" id="PF00501"/>
    </source>
</evidence>
<evidence type="ECO:0000313" key="6">
    <source>
        <dbReference type="Proteomes" id="UP000634919"/>
    </source>
</evidence>
<protein>
    <submittedName>
        <fullName evidence="5">Acyl--CoA ligase</fullName>
    </submittedName>
</protein>
<dbReference type="InterPro" id="IPR000873">
    <property type="entry name" value="AMP-dep_synth/lig_dom"/>
</dbReference>
<dbReference type="EMBL" id="JACSQK010000004">
    <property type="protein sequence ID" value="MBD7960867.1"/>
    <property type="molecule type" value="Genomic_DNA"/>
</dbReference>
<dbReference type="SUPFAM" id="SSF56801">
    <property type="entry name" value="Acetyl-CoA synthetase-like"/>
    <property type="match status" value="1"/>
</dbReference>
<gene>
    <name evidence="5" type="ORF">H9646_10235</name>
</gene>
<feature type="domain" description="AMP-binding enzyme C-terminal" evidence="4">
    <location>
        <begin position="419"/>
        <end position="493"/>
    </location>
</feature>
<dbReference type="Pfam" id="PF00501">
    <property type="entry name" value="AMP-binding"/>
    <property type="match status" value="1"/>
</dbReference>
<dbReference type="PANTHER" id="PTHR43201:SF5">
    <property type="entry name" value="MEDIUM-CHAIN ACYL-COA LIGASE ACSF2, MITOCHONDRIAL"/>
    <property type="match status" value="1"/>
</dbReference>
<dbReference type="InterPro" id="IPR020845">
    <property type="entry name" value="AMP-binding_CS"/>
</dbReference>
<dbReference type="Pfam" id="PF13193">
    <property type="entry name" value="AMP-binding_C"/>
    <property type="match status" value="1"/>
</dbReference>
<proteinExistence type="inferred from homology"/>
<evidence type="ECO:0000259" key="4">
    <source>
        <dbReference type="Pfam" id="PF13193"/>
    </source>
</evidence>
<comment type="caution">
    <text evidence="5">The sequence shown here is derived from an EMBL/GenBank/DDBJ whole genome shotgun (WGS) entry which is preliminary data.</text>
</comment>